<reference evidence="1" key="2">
    <citation type="submission" date="2020-11" db="EMBL/GenBank/DDBJ databases">
        <authorList>
            <person name="McCartney M.A."/>
            <person name="Auch B."/>
            <person name="Kono T."/>
            <person name="Mallez S."/>
            <person name="Becker A."/>
            <person name="Gohl D.M."/>
            <person name="Silverstein K.A.T."/>
            <person name="Koren S."/>
            <person name="Bechman K.B."/>
            <person name="Herman A."/>
            <person name="Abrahante J.E."/>
            <person name="Garbe J."/>
        </authorList>
    </citation>
    <scope>NUCLEOTIDE SEQUENCE</scope>
    <source>
        <strain evidence="1">Duluth1</strain>
        <tissue evidence="1">Whole animal</tissue>
    </source>
</reference>
<accession>A0A9D4LSD0</accession>
<proteinExistence type="predicted"/>
<evidence type="ECO:0000313" key="1">
    <source>
        <dbReference type="EMBL" id="KAH3863166.1"/>
    </source>
</evidence>
<comment type="caution">
    <text evidence="1">The sequence shown here is derived from an EMBL/GenBank/DDBJ whole genome shotgun (WGS) entry which is preliminary data.</text>
</comment>
<dbReference type="EMBL" id="JAIWYP010000002">
    <property type="protein sequence ID" value="KAH3863166.1"/>
    <property type="molecule type" value="Genomic_DNA"/>
</dbReference>
<keyword evidence="2" id="KW-1185">Reference proteome</keyword>
<sequence>MCQLLSGKECKTQEPIIHLLYSEMSDFLKSILLKFIKYDVVGEIHGHKLQTIDVHNSKNSVHMDKLEIDVHDQESLQTMMRELCMALPTVDDMEVIKVTDEWKIYRSETISNDKIYKDKQLVRNDCY</sequence>
<protein>
    <submittedName>
        <fullName evidence="1">Uncharacterized protein</fullName>
    </submittedName>
</protein>
<feature type="non-terminal residue" evidence="1">
    <location>
        <position position="127"/>
    </location>
</feature>
<evidence type="ECO:0000313" key="2">
    <source>
        <dbReference type="Proteomes" id="UP000828390"/>
    </source>
</evidence>
<organism evidence="1 2">
    <name type="scientific">Dreissena polymorpha</name>
    <name type="common">Zebra mussel</name>
    <name type="synonym">Mytilus polymorpha</name>
    <dbReference type="NCBI Taxonomy" id="45954"/>
    <lineage>
        <taxon>Eukaryota</taxon>
        <taxon>Metazoa</taxon>
        <taxon>Spiralia</taxon>
        <taxon>Lophotrochozoa</taxon>
        <taxon>Mollusca</taxon>
        <taxon>Bivalvia</taxon>
        <taxon>Autobranchia</taxon>
        <taxon>Heteroconchia</taxon>
        <taxon>Euheterodonta</taxon>
        <taxon>Imparidentia</taxon>
        <taxon>Neoheterodontei</taxon>
        <taxon>Myida</taxon>
        <taxon>Dreissenoidea</taxon>
        <taxon>Dreissenidae</taxon>
        <taxon>Dreissena</taxon>
    </lineage>
</organism>
<name>A0A9D4LSD0_DREPO</name>
<reference evidence="1" key="1">
    <citation type="journal article" date="2019" name="bioRxiv">
        <title>The Genome of the Zebra Mussel, Dreissena polymorpha: A Resource for Invasive Species Research.</title>
        <authorList>
            <person name="McCartney M.A."/>
            <person name="Auch B."/>
            <person name="Kono T."/>
            <person name="Mallez S."/>
            <person name="Zhang Y."/>
            <person name="Obille A."/>
            <person name="Becker A."/>
            <person name="Abrahante J.E."/>
            <person name="Garbe J."/>
            <person name="Badalamenti J.P."/>
            <person name="Herman A."/>
            <person name="Mangelson H."/>
            <person name="Liachko I."/>
            <person name="Sullivan S."/>
            <person name="Sone E.D."/>
            <person name="Koren S."/>
            <person name="Silverstein K.A.T."/>
            <person name="Beckman K.B."/>
            <person name="Gohl D.M."/>
        </authorList>
    </citation>
    <scope>NUCLEOTIDE SEQUENCE</scope>
    <source>
        <strain evidence="1">Duluth1</strain>
        <tissue evidence="1">Whole animal</tissue>
    </source>
</reference>
<dbReference type="AlphaFoldDB" id="A0A9D4LSD0"/>
<gene>
    <name evidence="1" type="ORF">DPMN_026145</name>
</gene>
<dbReference type="Proteomes" id="UP000828390">
    <property type="component" value="Unassembled WGS sequence"/>
</dbReference>